<feature type="compositionally biased region" description="Basic and acidic residues" evidence="5">
    <location>
        <begin position="115"/>
        <end position="127"/>
    </location>
</feature>
<dbReference type="SUPFAM" id="SSF57701">
    <property type="entry name" value="Zn2/Cys6 DNA-binding domain"/>
    <property type="match status" value="1"/>
</dbReference>
<evidence type="ECO:0000256" key="4">
    <source>
        <dbReference type="ARBA" id="ARBA00023242"/>
    </source>
</evidence>
<dbReference type="CDD" id="cd12148">
    <property type="entry name" value="fungal_TF_MHR"/>
    <property type="match status" value="1"/>
</dbReference>
<evidence type="ECO:0000256" key="2">
    <source>
        <dbReference type="ARBA" id="ARBA00023125"/>
    </source>
</evidence>
<dbReference type="PROSITE" id="PS50048">
    <property type="entry name" value="ZN2_CY6_FUNGAL_2"/>
    <property type="match status" value="1"/>
</dbReference>
<evidence type="ECO:0000259" key="6">
    <source>
        <dbReference type="PROSITE" id="PS50048"/>
    </source>
</evidence>
<dbReference type="Pfam" id="PF00172">
    <property type="entry name" value="Zn_clus"/>
    <property type="match status" value="1"/>
</dbReference>
<keyword evidence="2" id="KW-0238">DNA-binding</keyword>
<dbReference type="PANTHER" id="PTHR31644:SF3">
    <property type="entry name" value="ZN(II)2CYS6 TRANSCRIPTION FACTOR (EUROFUNG)"/>
    <property type="match status" value="1"/>
</dbReference>
<dbReference type="CDD" id="cd00067">
    <property type="entry name" value="GAL4"/>
    <property type="match status" value="1"/>
</dbReference>
<dbReference type="PROSITE" id="PS00463">
    <property type="entry name" value="ZN2_CY6_FUNGAL_1"/>
    <property type="match status" value="1"/>
</dbReference>
<dbReference type="PANTHER" id="PTHR31644">
    <property type="entry name" value="TRANSCRIPTIONAL ACTIVATOR ARO80-RELATED"/>
    <property type="match status" value="1"/>
</dbReference>
<dbReference type="InterPro" id="IPR001138">
    <property type="entry name" value="Zn2Cys6_DnaBD"/>
</dbReference>
<sequence length="777" mass="87452">MVVNMPPSSQKKPPVNRGKTYKRGYVACVSCRARKVRCLLGDEPPCAKCEREHRECVFEASRKVGKHRQSPRWSLAQGHATEGLHRQNIQERPSDTGHGDADRTPRVISTAVSEPDPHHLPESDAHDNPSLSGRVMSTILARPSDASNVLFDAARPDVGESPSSPAGDQGGTTRDKTQTVVSASGLLSVSGLSHPSEDVLDLWDRCRFVRQGWFTAQEAVTYLDLFYKYLAPLSPVPTVAYCDYKNHEQLIVEEPMLCCTMLMIASRYFVLPGAGGISRSHFIHHRLWQYCELLIRRIMFGQEKYSTAKTRIVGSIESLILISDWNPRSVHFPPETEGWDGELISPAYDRRNRLQTSEDVPLVRWREDVFEPAKRSERMSWMLLGAGVTLGYELGVFADGYSNTPPLASPQTVRVYRARKLLYTYVTQMAVRMGCPSPIPDNILFIPEASQGNITEPMHRRWEGYMKSWTELTRLMKTASALFFQSIPHVKQQLSSGHYSTLLQHFAPSLAKWHDEFNNSIDTPKDLRPLLLIEYHHLKAYTSALAIQAVVERAVARGVSWIGDTSRESLDTCLLPHDQDFIRDVIQSSSRVLEIATDMAANSMLRYAPLRTLVCVTSSSVYLLKAISLGAHHTDLQASLHTLDRCILALRSSGTDDMDFSLRYARLIEKHVDRFRANFISERVTAINPDHHRYNVQTPEPLTMAQPQGQPHMHSAFSNYPDQQSTDAFVTPEMNSWWAQPFDPNIAPFNFNGEGVSIGLELDSLDFLLNLPQVGGE</sequence>
<dbReference type="InterPro" id="IPR052780">
    <property type="entry name" value="AAA_Catabolism_Regulators"/>
</dbReference>
<protein>
    <recommendedName>
        <fullName evidence="6">Zn(2)-C6 fungal-type domain-containing protein</fullName>
    </recommendedName>
</protein>
<evidence type="ECO:0000256" key="3">
    <source>
        <dbReference type="ARBA" id="ARBA00023163"/>
    </source>
</evidence>
<proteinExistence type="predicted"/>
<organism evidence="7 8">
    <name type="scientific">Aspergillus pseudocaelatus</name>
    <dbReference type="NCBI Taxonomy" id="1825620"/>
    <lineage>
        <taxon>Eukaryota</taxon>
        <taxon>Fungi</taxon>
        <taxon>Dikarya</taxon>
        <taxon>Ascomycota</taxon>
        <taxon>Pezizomycotina</taxon>
        <taxon>Eurotiomycetes</taxon>
        <taxon>Eurotiomycetidae</taxon>
        <taxon>Eurotiales</taxon>
        <taxon>Aspergillaceae</taxon>
        <taxon>Aspergillus</taxon>
        <taxon>Aspergillus subgen. Circumdati</taxon>
    </lineage>
</organism>
<dbReference type="Gene3D" id="4.10.240.10">
    <property type="entry name" value="Zn(2)-C6 fungal-type DNA-binding domain"/>
    <property type="match status" value="1"/>
</dbReference>
<keyword evidence="8" id="KW-1185">Reference proteome</keyword>
<feature type="region of interest" description="Disordered" evidence="5">
    <location>
        <begin position="155"/>
        <end position="177"/>
    </location>
</feature>
<evidence type="ECO:0000256" key="1">
    <source>
        <dbReference type="ARBA" id="ARBA00023015"/>
    </source>
</evidence>
<dbReference type="InterPro" id="IPR036864">
    <property type="entry name" value="Zn2-C6_fun-type_DNA-bd_sf"/>
</dbReference>
<feature type="region of interest" description="Disordered" evidence="5">
    <location>
        <begin position="67"/>
        <end position="132"/>
    </location>
</feature>
<name>A0ABQ6X3Q6_9EURO</name>
<dbReference type="SMART" id="SM00066">
    <property type="entry name" value="GAL4"/>
    <property type="match status" value="1"/>
</dbReference>
<keyword evidence="1" id="KW-0805">Transcription regulation</keyword>
<dbReference type="Proteomes" id="UP000325395">
    <property type="component" value="Unassembled WGS sequence"/>
</dbReference>
<evidence type="ECO:0000313" key="8">
    <source>
        <dbReference type="Proteomes" id="UP000325395"/>
    </source>
</evidence>
<dbReference type="EMBL" id="ML735687">
    <property type="protein sequence ID" value="KAE8423962.1"/>
    <property type="molecule type" value="Genomic_DNA"/>
</dbReference>
<evidence type="ECO:0000313" key="7">
    <source>
        <dbReference type="EMBL" id="KAE8423962.1"/>
    </source>
</evidence>
<keyword evidence="3" id="KW-0804">Transcription</keyword>
<feature type="domain" description="Zn(2)-C6 fungal-type" evidence="6">
    <location>
        <begin position="27"/>
        <end position="58"/>
    </location>
</feature>
<accession>A0ABQ6X3Q6</accession>
<gene>
    <name evidence="7" type="ORF">BDV36DRAFT_242452</name>
</gene>
<keyword evidence="4" id="KW-0539">Nucleus</keyword>
<feature type="compositionally biased region" description="Basic and acidic residues" evidence="5">
    <location>
        <begin position="82"/>
        <end position="105"/>
    </location>
</feature>
<reference evidence="7 8" key="1">
    <citation type="submission" date="2019-04" db="EMBL/GenBank/DDBJ databases">
        <authorList>
            <consortium name="DOE Joint Genome Institute"/>
            <person name="Mondo S."/>
            <person name="Kjaerbolling I."/>
            <person name="Vesth T."/>
            <person name="Frisvad J.C."/>
            <person name="Nybo J.L."/>
            <person name="Theobald S."/>
            <person name="Kildgaard S."/>
            <person name="Isbrandt T."/>
            <person name="Kuo A."/>
            <person name="Sato A."/>
            <person name="Lyhne E.K."/>
            <person name="Kogle M.E."/>
            <person name="Wiebenga A."/>
            <person name="Kun R.S."/>
            <person name="Lubbers R.J."/>
            <person name="Makela M.R."/>
            <person name="Barry K."/>
            <person name="Chovatia M."/>
            <person name="Clum A."/>
            <person name="Daum C."/>
            <person name="Haridas S."/>
            <person name="He G."/>
            <person name="LaButti K."/>
            <person name="Lipzen A."/>
            <person name="Riley R."/>
            <person name="Salamov A."/>
            <person name="Simmons B.A."/>
            <person name="Magnuson J.K."/>
            <person name="Henrissat B."/>
            <person name="Mortensen U.H."/>
            <person name="Larsen T.O."/>
            <person name="Devries R.P."/>
            <person name="Grigoriev I.V."/>
            <person name="Machida M."/>
            <person name="Baker S.E."/>
            <person name="Andersen M.R."/>
            <person name="Cantor M.N."/>
            <person name="Hua S.X."/>
        </authorList>
    </citation>
    <scope>NUCLEOTIDE SEQUENCE [LARGE SCALE GENOMIC DNA]</scope>
    <source>
        <strain evidence="7 8">CBS 117616</strain>
    </source>
</reference>
<evidence type="ECO:0000256" key="5">
    <source>
        <dbReference type="SAM" id="MobiDB-lite"/>
    </source>
</evidence>